<accession>A0ACA9R891</accession>
<dbReference type="Proteomes" id="UP000789920">
    <property type="component" value="Unassembled WGS sequence"/>
</dbReference>
<organism evidence="1 2">
    <name type="scientific">Racocetra persica</name>
    <dbReference type="NCBI Taxonomy" id="160502"/>
    <lineage>
        <taxon>Eukaryota</taxon>
        <taxon>Fungi</taxon>
        <taxon>Fungi incertae sedis</taxon>
        <taxon>Mucoromycota</taxon>
        <taxon>Glomeromycotina</taxon>
        <taxon>Glomeromycetes</taxon>
        <taxon>Diversisporales</taxon>
        <taxon>Gigasporaceae</taxon>
        <taxon>Racocetra</taxon>
    </lineage>
</organism>
<protein>
    <submittedName>
        <fullName evidence="1">28299_t:CDS:1</fullName>
    </submittedName>
</protein>
<proteinExistence type="predicted"/>
<sequence>NEFDQLHAQNLTSYHQSLPLHYTNIHYQSLLPYYTKTSQSSPISNENNETSSQSQSYTVSNENND</sequence>
<name>A0ACA9R891_9GLOM</name>
<keyword evidence="2" id="KW-1185">Reference proteome</keyword>
<reference evidence="1" key="1">
    <citation type="submission" date="2021-06" db="EMBL/GenBank/DDBJ databases">
        <authorList>
            <person name="Kallberg Y."/>
            <person name="Tangrot J."/>
            <person name="Rosling A."/>
        </authorList>
    </citation>
    <scope>NUCLEOTIDE SEQUENCE</scope>
    <source>
        <strain evidence="1">MA461A</strain>
    </source>
</reference>
<feature type="non-terminal residue" evidence="1">
    <location>
        <position position="1"/>
    </location>
</feature>
<dbReference type="EMBL" id="CAJVQC010045727">
    <property type="protein sequence ID" value="CAG8781815.1"/>
    <property type="molecule type" value="Genomic_DNA"/>
</dbReference>
<evidence type="ECO:0000313" key="2">
    <source>
        <dbReference type="Proteomes" id="UP000789920"/>
    </source>
</evidence>
<comment type="caution">
    <text evidence="1">The sequence shown here is derived from an EMBL/GenBank/DDBJ whole genome shotgun (WGS) entry which is preliminary data.</text>
</comment>
<evidence type="ECO:0000313" key="1">
    <source>
        <dbReference type="EMBL" id="CAG8781815.1"/>
    </source>
</evidence>
<gene>
    <name evidence="1" type="ORF">RPERSI_LOCUS17702</name>
</gene>